<dbReference type="EMBL" id="BMHT01000001">
    <property type="protein sequence ID" value="GGF00001.1"/>
    <property type="molecule type" value="Genomic_DNA"/>
</dbReference>
<gene>
    <name evidence="1" type="ORF">GCM10011383_08600</name>
</gene>
<comment type="caution">
    <text evidence="1">The sequence shown here is derived from an EMBL/GenBank/DDBJ whole genome shotgun (WGS) entry which is preliminary data.</text>
</comment>
<keyword evidence="2" id="KW-1185">Reference proteome</keyword>
<name>A0ABQ1TRE1_9BACT</name>
<sequence>MLLAACSQDKPAAVVTDAQPTTATATTDSTATEVKDVMDSTYRVEADRIAQQIATDANLTDTATVARVRQAHYERASQMATARKQYATDTTGQYAALRAINDNTAAQVKTALGNSTQYSTYESNLGTYYDGPYTATHRALPTHRVRRGPAIDKVSDDGRKVKFVNGAKIKRDEDHPNEVKIKRANGTKIKIDEDGNRKVKKPLF</sequence>
<reference evidence="2" key="1">
    <citation type="journal article" date="2019" name="Int. J. Syst. Evol. Microbiol.">
        <title>The Global Catalogue of Microorganisms (GCM) 10K type strain sequencing project: providing services to taxonomists for standard genome sequencing and annotation.</title>
        <authorList>
            <consortium name="The Broad Institute Genomics Platform"/>
            <consortium name="The Broad Institute Genome Sequencing Center for Infectious Disease"/>
            <person name="Wu L."/>
            <person name="Ma J."/>
        </authorList>
    </citation>
    <scope>NUCLEOTIDE SEQUENCE [LARGE SCALE GENOMIC DNA]</scope>
    <source>
        <strain evidence="2">CGMCC 1.15197</strain>
    </source>
</reference>
<dbReference type="Proteomes" id="UP000632273">
    <property type="component" value="Unassembled WGS sequence"/>
</dbReference>
<accession>A0ABQ1TRE1</accession>
<organism evidence="1 2">
    <name type="scientific">Hymenobacter cavernae</name>
    <dbReference type="NCBI Taxonomy" id="2044852"/>
    <lineage>
        <taxon>Bacteria</taxon>
        <taxon>Pseudomonadati</taxon>
        <taxon>Bacteroidota</taxon>
        <taxon>Cytophagia</taxon>
        <taxon>Cytophagales</taxon>
        <taxon>Hymenobacteraceae</taxon>
        <taxon>Hymenobacter</taxon>
    </lineage>
</organism>
<proteinExistence type="predicted"/>
<evidence type="ECO:0000313" key="1">
    <source>
        <dbReference type="EMBL" id="GGF00001.1"/>
    </source>
</evidence>
<protein>
    <submittedName>
        <fullName evidence="1">Uncharacterized protein</fullName>
    </submittedName>
</protein>
<evidence type="ECO:0000313" key="2">
    <source>
        <dbReference type="Proteomes" id="UP000632273"/>
    </source>
</evidence>